<dbReference type="GO" id="GO:0005886">
    <property type="term" value="C:plasma membrane"/>
    <property type="evidence" value="ECO:0007669"/>
    <property type="project" value="TreeGrafter"/>
</dbReference>
<proteinExistence type="predicted"/>
<dbReference type="InterPro" id="IPR008023">
    <property type="entry name" value="DUF748"/>
</dbReference>
<sequence>MLLYQTLRLFSVYIPELWQTATVACLLKVSLRGKQYMRRRYKRTYATLAAVVVLLLLFRLALPGIVKRYVNKTLNDLPGYTGYVEDIDLHLYRGAYTIDGLHLVEENGNPKYPFLYIRKTDLSVQWRSLLKGKVVSEIQMLQPEVNIVEAKTDTANEPTRQHWTEVVKDLMPITINRLEASQGRIAYLDFGASPDINLYMEQLQLVALNLANVEEESEKLPSDVTFSGRSIGGGQLKGSMKTNALKEIPDFDLKVELTKVDLTAVNSFIEAYAKFDVERGTLDMYSELTLTDGQLDGYMKPFFENVKVLNWKKDKKEGGFFRAAWEAIAGLFAEAVENQPRDQVATKVPIKGDISKMDADVSATIFNVLRHAFISAFNKGLESSQPTEEP</sequence>
<keyword evidence="1" id="KW-1133">Transmembrane helix</keyword>
<dbReference type="PANTHER" id="PTHR30441">
    <property type="entry name" value="DUF748 DOMAIN-CONTAINING PROTEIN"/>
    <property type="match status" value="1"/>
</dbReference>
<name>A0A5C8KBI5_9BACT</name>
<organism evidence="2 3">
    <name type="scientific">Pontibacter qinzhouensis</name>
    <dbReference type="NCBI Taxonomy" id="2603253"/>
    <lineage>
        <taxon>Bacteria</taxon>
        <taxon>Pseudomonadati</taxon>
        <taxon>Bacteroidota</taxon>
        <taxon>Cytophagia</taxon>
        <taxon>Cytophagales</taxon>
        <taxon>Hymenobacteraceae</taxon>
        <taxon>Pontibacter</taxon>
    </lineage>
</organism>
<dbReference type="OrthoDB" id="9771783at2"/>
<evidence type="ECO:0000313" key="2">
    <source>
        <dbReference type="EMBL" id="TXK48057.1"/>
    </source>
</evidence>
<protein>
    <submittedName>
        <fullName evidence="2">DUF748 domain-containing protein</fullName>
    </submittedName>
</protein>
<dbReference type="InterPro" id="IPR052894">
    <property type="entry name" value="AsmA-related"/>
</dbReference>
<evidence type="ECO:0000313" key="3">
    <source>
        <dbReference type="Proteomes" id="UP000321926"/>
    </source>
</evidence>
<dbReference type="GO" id="GO:0090313">
    <property type="term" value="P:regulation of protein targeting to membrane"/>
    <property type="evidence" value="ECO:0007669"/>
    <property type="project" value="TreeGrafter"/>
</dbReference>
<dbReference type="PANTHER" id="PTHR30441:SF8">
    <property type="entry name" value="DUF748 DOMAIN-CONTAINING PROTEIN"/>
    <property type="match status" value="1"/>
</dbReference>
<dbReference type="EMBL" id="VRTY01000025">
    <property type="protein sequence ID" value="TXK48057.1"/>
    <property type="molecule type" value="Genomic_DNA"/>
</dbReference>
<evidence type="ECO:0000256" key="1">
    <source>
        <dbReference type="SAM" id="Phobius"/>
    </source>
</evidence>
<comment type="caution">
    <text evidence="2">The sequence shown here is derived from an EMBL/GenBank/DDBJ whole genome shotgun (WGS) entry which is preliminary data.</text>
</comment>
<accession>A0A5C8KBI5</accession>
<keyword evidence="3" id="KW-1185">Reference proteome</keyword>
<dbReference type="Proteomes" id="UP000321926">
    <property type="component" value="Unassembled WGS sequence"/>
</dbReference>
<reference evidence="2 3" key="1">
    <citation type="submission" date="2019-08" db="EMBL/GenBank/DDBJ databases">
        <authorList>
            <person name="Shi S."/>
        </authorList>
    </citation>
    <scope>NUCLEOTIDE SEQUENCE [LARGE SCALE GENOMIC DNA]</scope>
    <source>
        <strain evidence="2 3">GY10130</strain>
    </source>
</reference>
<dbReference type="Pfam" id="PF05359">
    <property type="entry name" value="DUF748"/>
    <property type="match status" value="2"/>
</dbReference>
<gene>
    <name evidence="2" type="ORF">FVR03_08480</name>
</gene>
<keyword evidence="1" id="KW-0812">Transmembrane</keyword>
<dbReference type="AlphaFoldDB" id="A0A5C8KBI5"/>
<feature type="transmembrane region" description="Helical" evidence="1">
    <location>
        <begin position="43"/>
        <end position="62"/>
    </location>
</feature>
<keyword evidence="1" id="KW-0472">Membrane</keyword>